<keyword evidence="7 13" id="KW-0378">Hydrolase</keyword>
<evidence type="ECO:0000256" key="6">
    <source>
        <dbReference type="ARBA" id="ARBA00022723"/>
    </source>
</evidence>
<evidence type="ECO:0000256" key="1">
    <source>
        <dbReference type="ARBA" id="ARBA00001936"/>
    </source>
</evidence>
<dbReference type="OMA" id="RENPMLC"/>
<evidence type="ECO:0000256" key="8">
    <source>
        <dbReference type="ARBA" id="ARBA00022842"/>
    </source>
</evidence>
<dbReference type="PANTHER" id="PTHR47992">
    <property type="entry name" value="PROTEIN PHOSPHATASE"/>
    <property type="match status" value="1"/>
</dbReference>
<gene>
    <name evidence="15" type="ORF">MANES_03G036900v8</name>
</gene>
<evidence type="ECO:0000256" key="5">
    <source>
        <dbReference type="ARBA" id="ARBA00022682"/>
    </source>
</evidence>
<comment type="similarity">
    <text evidence="3 13">Belongs to the PP2C family.</text>
</comment>
<evidence type="ECO:0000256" key="4">
    <source>
        <dbReference type="ARBA" id="ARBA00013081"/>
    </source>
</evidence>
<dbReference type="SMART" id="SM00332">
    <property type="entry name" value="PP2Cc"/>
    <property type="match status" value="1"/>
</dbReference>
<dbReference type="SUPFAM" id="SSF81606">
    <property type="entry name" value="PP2C-like"/>
    <property type="match status" value="1"/>
</dbReference>
<keyword evidence="8" id="KW-0460">Magnesium</keyword>
<evidence type="ECO:0000313" key="15">
    <source>
        <dbReference type="EMBL" id="OAY53956.1"/>
    </source>
</evidence>
<dbReference type="InterPro" id="IPR015655">
    <property type="entry name" value="PP2C"/>
</dbReference>
<comment type="cofactor">
    <cofactor evidence="1">
        <name>Mn(2+)</name>
        <dbReference type="ChEBI" id="CHEBI:29035"/>
    </cofactor>
</comment>
<keyword evidence="10" id="KW-0464">Manganese</keyword>
<evidence type="ECO:0000256" key="12">
    <source>
        <dbReference type="ARBA" id="ARBA00048336"/>
    </source>
</evidence>
<keyword evidence="6" id="KW-0479">Metal-binding</keyword>
<dbReference type="STRING" id="3983.A0A2C9W5R3"/>
<sequence length="506" mass="54867">MEEMSPAVAVPFSIDKMICNKSPVTAHMEISGLKRMADKATLISNSARNPNTPFGSVCSQSGIGQVAVAEDVSCRNLCSQSVAIDTSNICFEEVLALDAESNRDPMVVEKTVGSFETTATSHVREPKVELEPVDDIVSVADIEGEDGYGSDPKSSADVPEEKKITMTGSVSAFESCSRPLWGFTSTCGRRPEMEDNYAAVPGFFRIPTQMLMDDLVNGMNQKLGCSSAHFFGVYDGHGGSQVANYCSKRIHLVLANELEIAQAGLCDGSTRSSWQEQWKKAFLNCFLQVDAETGGSCRGITGSITGHSEAQLESIAPETVGSTAVVAIVCTTQIIVSNCGDSRAVLCRGKVAIPLSVDHKPDREDEYARIEAAGGKIIQWNGSRVFGVLAMSRSIGDRYLKPWIIPDPEVMFVPRTKEDECLILASDGLWDVMTNQEVCDIARRRILLWHKRNGDNLSAERGEGNDPAAQAAAEYLSKLALQRGSKDNITVIVVDLKAQRKLKKKA</sequence>
<protein>
    <recommendedName>
        <fullName evidence="4">protein-serine/threonine phosphatase</fullName>
        <ecNumber evidence="4">3.1.3.16</ecNumber>
    </recommendedName>
</protein>
<dbReference type="PROSITE" id="PS51746">
    <property type="entry name" value="PPM_2"/>
    <property type="match status" value="1"/>
</dbReference>
<reference evidence="16" key="1">
    <citation type="journal article" date="2016" name="Nat. Biotechnol.">
        <title>Sequencing wild and cultivated cassava and related species reveals extensive interspecific hybridization and genetic diversity.</title>
        <authorList>
            <person name="Bredeson J.V."/>
            <person name="Lyons J.B."/>
            <person name="Prochnik S.E."/>
            <person name="Wu G.A."/>
            <person name="Ha C.M."/>
            <person name="Edsinger-Gonzales E."/>
            <person name="Grimwood J."/>
            <person name="Schmutz J."/>
            <person name="Rabbi I.Y."/>
            <person name="Egesi C."/>
            <person name="Nauluvula P."/>
            <person name="Lebot V."/>
            <person name="Ndunguru J."/>
            <person name="Mkamilo G."/>
            <person name="Bart R.S."/>
            <person name="Setter T.L."/>
            <person name="Gleadow R.M."/>
            <person name="Kulakow P."/>
            <person name="Ferguson M.E."/>
            <person name="Rounsley S."/>
            <person name="Rokhsar D.S."/>
        </authorList>
    </citation>
    <scope>NUCLEOTIDE SEQUENCE [LARGE SCALE GENOMIC DNA]</scope>
    <source>
        <strain evidence="16">cv. AM560-2</strain>
    </source>
</reference>
<dbReference type="Proteomes" id="UP000091857">
    <property type="component" value="Chromosome 3"/>
</dbReference>
<accession>A0A2C9W5R3</accession>
<evidence type="ECO:0000256" key="13">
    <source>
        <dbReference type="RuleBase" id="RU003465"/>
    </source>
</evidence>
<dbReference type="GO" id="GO:0046872">
    <property type="term" value="F:metal ion binding"/>
    <property type="evidence" value="ECO:0007669"/>
    <property type="project" value="UniProtKB-KW"/>
</dbReference>
<name>A0A2C9W5R3_MANES</name>
<proteinExistence type="inferred from homology"/>
<evidence type="ECO:0000256" key="11">
    <source>
        <dbReference type="ARBA" id="ARBA00047761"/>
    </source>
</evidence>
<dbReference type="CDD" id="cd00143">
    <property type="entry name" value="PP2Cc"/>
    <property type="match status" value="1"/>
</dbReference>
<evidence type="ECO:0000256" key="3">
    <source>
        <dbReference type="ARBA" id="ARBA00006702"/>
    </source>
</evidence>
<dbReference type="AlphaFoldDB" id="A0A2C9W5R3"/>
<evidence type="ECO:0000259" key="14">
    <source>
        <dbReference type="PROSITE" id="PS51746"/>
    </source>
</evidence>
<comment type="caution">
    <text evidence="15">The sequence shown here is derived from an EMBL/GenBank/DDBJ whole genome shotgun (WGS) entry which is preliminary data.</text>
</comment>
<dbReference type="GO" id="GO:0009738">
    <property type="term" value="P:abscisic acid-activated signaling pathway"/>
    <property type="evidence" value="ECO:0007669"/>
    <property type="project" value="UniProtKB-KW"/>
</dbReference>
<comment type="catalytic activity">
    <reaction evidence="11">
        <text>O-phospho-L-seryl-[protein] + H2O = L-seryl-[protein] + phosphate</text>
        <dbReference type="Rhea" id="RHEA:20629"/>
        <dbReference type="Rhea" id="RHEA-COMP:9863"/>
        <dbReference type="Rhea" id="RHEA-COMP:11604"/>
        <dbReference type="ChEBI" id="CHEBI:15377"/>
        <dbReference type="ChEBI" id="CHEBI:29999"/>
        <dbReference type="ChEBI" id="CHEBI:43474"/>
        <dbReference type="ChEBI" id="CHEBI:83421"/>
        <dbReference type="EC" id="3.1.3.16"/>
    </reaction>
</comment>
<dbReference type="GO" id="GO:0004722">
    <property type="term" value="F:protein serine/threonine phosphatase activity"/>
    <property type="evidence" value="ECO:0000318"/>
    <property type="project" value="GO_Central"/>
</dbReference>
<dbReference type="Gramene" id="Manes.03G036900.1.v8.1">
    <property type="protein sequence ID" value="Manes.03G036900.1.v8.1.CDS"/>
    <property type="gene ID" value="Manes.03G036900.v8.1"/>
</dbReference>
<dbReference type="InterPro" id="IPR036457">
    <property type="entry name" value="PPM-type-like_dom_sf"/>
</dbReference>
<evidence type="ECO:0000256" key="10">
    <source>
        <dbReference type="ARBA" id="ARBA00023211"/>
    </source>
</evidence>
<dbReference type="OrthoDB" id="10264738at2759"/>
<dbReference type="GO" id="GO:1902531">
    <property type="term" value="P:regulation of intracellular signal transduction"/>
    <property type="evidence" value="ECO:0000318"/>
    <property type="project" value="GO_Central"/>
</dbReference>
<evidence type="ECO:0000313" key="16">
    <source>
        <dbReference type="Proteomes" id="UP000091857"/>
    </source>
</evidence>
<dbReference type="PROSITE" id="PS01032">
    <property type="entry name" value="PPM_1"/>
    <property type="match status" value="1"/>
</dbReference>
<dbReference type="InterPro" id="IPR000222">
    <property type="entry name" value="PP2C_BS"/>
</dbReference>
<dbReference type="Gene3D" id="3.60.40.10">
    <property type="entry name" value="PPM-type phosphatase domain"/>
    <property type="match status" value="1"/>
</dbReference>
<dbReference type="Pfam" id="PF00481">
    <property type="entry name" value="PP2C"/>
    <property type="match status" value="1"/>
</dbReference>
<evidence type="ECO:0000256" key="9">
    <source>
        <dbReference type="ARBA" id="ARBA00022912"/>
    </source>
</evidence>
<keyword evidence="5" id="KW-0938">Abscisic acid signaling pathway</keyword>
<keyword evidence="16" id="KW-1185">Reference proteome</keyword>
<dbReference type="FunFam" id="3.60.40.10:FF:000025">
    <property type="entry name" value="Protein phosphatase 2C 16"/>
    <property type="match status" value="1"/>
</dbReference>
<evidence type="ECO:0000256" key="7">
    <source>
        <dbReference type="ARBA" id="ARBA00022801"/>
    </source>
</evidence>
<comment type="cofactor">
    <cofactor evidence="2">
        <name>Mg(2+)</name>
        <dbReference type="ChEBI" id="CHEBI:18420"/>
    </cofactor>
</comment>
<keyword evidence="9 13" id="KW-0904">Protein phosphatase</keyword>
<dbReference type="InterPro" id="IPR001932">
    <property type="entry name" value="PPM-type_phosphatase-like_dom"/>
</dbReference>
<dbReference type="EMBL" id="CM004389">
    <property type="protein sequence ID" value="OAY53956.1"/>
    <property type="molecule type" value="Genomic_DNA"/>
</dbReference>
<organism evidence="15 16">
    <name type="scientific">Manihot esculenta</name>
    <name type="common">Cassava</name>
    <name type="synonym">Jatropha manihot</name>
    <dbReference type="NCBI Taxonomy" id="3983"/>
    <lineage>
        <taxon>Eukaryota</taxon>
        <taxon>Viridiplantae</taxon>
        <taxon>Streptophyta</taxon>
        <taxon>Embryophyta</taxon>
        <taxon>Tracheophyta</taxon>
        <taxon>Spermatophyta</taxon>
        <taxon>Magnoliopsida</taxon>
        <taxon>eudicotyledons</taxon>
        <taxon>Gunneridae</taxon>
        <taxon>Pentapetalae</taxon>
        <taxon>rosids</taxon>
        <taxon>fabids</taxon>
        <taxon>Malpighiales</taxon>
        <taxon>Euphorbiaceae</taxon>
        <taxon>Crotonoideae</taxon>
        <taxon>Manihoteae</taxon>
        <taxon>Manihot</taxon>
    </lineage>
</organism>
<feature type="domain" description="PPM-type phosphatase" evidence="14">
    <location>
        <begin position="180"/>
        <end position="496"/>
    </location>
</feature>
<evidence type="ECO:0000256" key="2">
    <source>
        <dbReference type="ARBA" id="ARBA00001946"/>
    </source>
</evidence>
<comment type="catalytic activity">
    <reaction evidence="12">
        <text>O-phospho-L-threonyl-[protein] + H2O = L-threonyl-[protein] + phosphate</text>
        <dbReference type="Rhea" id="RHEA:47004"/>
        <dbReference type="Rhea" id="RHEA-COMP:11060"/>
        <dbReference type="Rhea" id="RHEA-COMP:11605"/>
        <dbReference type="ChEBI" id="CHEBI:15377"/>
        <dbReference type="ChEBI" id="CHEBI:30013"/>
        <dbReference type="ChEBI" id="CHEBI:43474"/>
        <dbReference type="ChEBI" id="CHEBI:61977"/>
        <dbReference type="EC" id="3.1.3.16"/>
    </reaction>
</comment>
<dbReference type="EC" id="3.1.3.16" evidence="4"/>